<keyword evidence="1" id="KW-1133">Transmembrane helix</keyword>
<dbReference type="Proteomes" id="UP000242180">
    <property type="component" value="Unassembled WGS sequence"/>
</dbReference>
<organism evidence="2 3">
    <name type="scientific">Syncephalastrum racemosum</name>
    <name type="common">Filamentous fungus</name>
    <dbReference type="NCBI Taxonomy" id="13706"/>
    <lineage>
        <taxon>Eukaryota</taxon>
        <taxon>Fungi</taxon>
        <taxon>Fungi incertae sedis</taxon>
        <taxon>Mucoromycota</taxon>
        <taxon>Mucoromycotina</taxon>
        <taxon>Mucoromycetes</taxon>
        <taxon>Mucorales</taxon>
        <taxon>Syncephalastraceae</taxon>
        <taxon>Syncephalastrum</taxon>
    </lineage>
</organism>
<evidence type="ECO:0000256" key="1">
    <source>
        <dbReference type="SAM" id="Phobius"/>
    </source>
</evidence>
<keyword evidence="1" id="KW-0472">Membrane</keyword>
<name>A0A1X2HTQ7_SYNRA</name>
<feature type="transmembrane region" description="Helical" evidence="1">
    <location>
        <begin position="33"/>
        <end position="61"/>
    </location>
</feature>
<dbReference type="InParanoid" id="A0A1X2HTQ7"/>
<keyword evidence="3" id="KW-1185">Reference proteome</keyword>
<accession>A0A1X2HTQ7</accession>
<sequence>MLSSRHASCTNPPPPVVDLQGPLWKQTARVQDMLSILACFGLWCLVLSLSAPLGLVTEWLWYTRKDKIKKIHRSELWVEE</sequence>
<proteinExistence type="predicted"/>
<reference evidence="2 3" key="1">
    <citation type="submission" date="2016-07" db="EMBL/GenBank/DDBJ databases">
        <title>Pervasive Adenine N6-methylation of Active Genes in Fungi.</title>
        <authorList>
            <consortium name="DOE Joint Genome Institute"/>
            <person name="Mondo S.J."/>
            <person name="Dannebaum R.O."/>
            <person name="Kuo R.C."/>
            <person name="Labutti K."/>
            <person name="Haridas S."/>
            <person name="Kuo A."/>
            <person name="Salamov A."/>
            <person name="Ahrendt S.R."/>
            <person name="Lipzen A."/>
            <person name="Sullivan W."/>
            <person name="Andreopoulos W.B."/>
            <person name="Clum A."/>
            <person name="Lindquist E."/>
            <person name="Daum C."/>
            <person name="Ramamoorthy G.K."/>
            <person name="Gryganskyi A."/>
            <person name="Culley D."/>
            <person name="Magnuson J.K."/>
            <person name="James T.Y."/>
            <person name="O'Malley M.A."/>
            <person name="Stajich J.E."/>
            <person name="Spatafora J.W."/>
            <person name="Visel A."/>
            <person name="Grigoriev I.V."/>
        </authorList>
    </citation>
    <scope>NUCLEOTIDE SEQUENCE [LARGE SCALE GENOMIC DNA]</scope>
    <source>
        <strain evidence="2 3">NRRL 2496</strain>
    </source>
</reference>
<dbReference type="EMBL" id="MCGN01000001">
    <property type="protein sequence ID" value="ORZ02975.1"/>
    <property type="molecule type" value="Genomic_DNA"/>
</dbReference>
<comment type="caution">
    <text evidence="2">The sequence shown here is derived from an EMBL/GenBank/DDBJ whole genome shotgun (WGS) entry which is preliminary data.</text>
</comment>
<evidence type="ECO:0000313" key="3">
    <source>
        <dbReference type="Proteomes" id="UP000242180"/>
    </source>
</evidence>
<dbReference type="AlphaFoldDB" id="A0A1X2HTQ7"/>
<gene>
    <name evidence="2" type="ORF">BCR43DRAFT_520205</name>
</gene>
<protein>
    <submittedName>
        <fullName evidence="2">Uncharacterized protein</fullName>
    </submittedName>
</protein>
<evidence type="ECO:0000313" key="2">
    <source>
        <dbReference type="EMBL" id="ORZ02975.1"/>
    </source>
</evidence>
<keyword evidence="1" id="KW-0812">Transmembrane</keyword>